<keyword evidence="3 5" id="KW-0663">Pyridoxal phosphate</keyword>
<reference evidence="7 8" key="1">
    <citation type="submission" date="2020-02" db="EMBL/GenBank/DDBJ databases">
        <title>Draft genome sequence of two Spirosoma agri KCTC 52727 and Spirosoma terrae KCTC 52035.</title>
        <authorList>
            <person name="Rojas J."/>
            <person name="Ambika Manirajan B."/>
            <person name="Ratering S."/>
            <person name="Suarez C."/>
            <person name="Schnell S."/>
        </authorList>
    </citation>
    <scope>NUCLEOTIDE SEQUENCE [LARGE SCALE GENOMIC DNA]</scope>
    <source>
        <strain evidence="7 8">KCTC 52727</strain>
    </source>
</reference>
<keyword evidence="8" id="KW-1185">Reference proteome</keyword>
<dbReference type="GO" id="GO:0019148">
    <property type="term" value="F:D-cysteine desulfhydrase activity"/>
    <property type="evidence" value="ECO:0007669"/>
    <property type="project" value="TreeGrafter"/>
</dbReference>
<dbReference type="Proteomes" id="UP000477386">
    <property type="component" value="Unassembled WGS sequence"/>
</dbReference>
<evidence type="ECO:0000256" key="1">
    <source>
        <dbReference type="ARBA" id="ARBA00001933"/>
    </source>
</evidence>
<dbReference type="PIRSF" id="PIRSF006278">
    <property type="entry name" value="ACCD_DCysDesulf"/>
    <property type="match status" value="1"/>
</dbReference>
<feature type="active site" description="Nucleophile" evidence="4">
    <location>
        <position position="75"/>
    </location>
</feature>
<dbReference type="Gene3D" id="3.40.50.1100">
    <property type="match status" value="2"/>
</dbReference>
<dbReference type="InterPro" id="IPR036052">
    <property type="entry name" value="TrpB-like_PALP_sf"/>
</dbReference>
<dbReference type="InterPro" id="IPR001926">
    <property type="entry name" value="TrpB-like_PALP"/>
</dbReference>
<comment type="similarity">
    <text evidence="2">Belongs to the ACC deaminase/D-cysteine desulfhydrase family.</text>
</comment>
<feature type="domain" description="Tryptophan synthase beta chain-like PALP" evidence="6">
    <location>
        <begin position="13"/>
        <end position="293"/>
    </location>
</feature>
<evidence type="ECO:0000256" key="5">
    <source>
        <dbReference type="PIRSR" id="PIRSR006278-2"/>
    </source>
</evidence>
<dbReference type="RefSeq" id="WP_164040824.1">
    <property type="nucleotide sequence ID" value="NZ_JAAGNZ010000001.1"/>
</dbReference>
<dbReference type="InterPro" id="IPR027278">
    <property type="entry name" value="ACCD_DCysDesulf"/>
</dbReference>
<evidence type="ECO:0000313" key="7">
    <source>
        <dbReference type="EMBL" id="NEU68219.1"/>
    </source>
</evidence>
<name>A0A6M0IIY7_9BACT</name>
<comment type="cofactor">
    <cofactor evidence="1">
        <name>pyridoxal 5'-phosphate</name>
        <dbReference type="ChEBI" id="CHEBI:597326"/>
    </cofactor>
</comment>
<evidence type="ECO:0000313" key="8">
    <source>
        <dbReference type="Proteomes" id="UP000477386"/>
    </source>
</evidence>
<dbReference type="SUPFAM" id="SSF53686">
    <property type="entry name" value="Tryptophan synthase beta subunit-like PLP-dependent enzymes"/>
    <property type="match status" value="1"/>
</dbReference>
<accession>A0A6M0IIY7</accession>
<evidence type="ECO:0000256" key="3">
    <source>
        <dbReference type="ARBA" id="ARBA00022898"/>
    </source>
</evidence>
<dbReference type="PANTHER" id="PTHR43780">
    <property type="entry name" value="1-AMINOCYCLOPROPANE-1-CARBOXYLATE DEAMINASE-RELATED"/>
    <property type="match status" value="1"/>
</dbReference>
<feature type="modified residue" description="N6-(pyridoxal phosphate)lysine" evidence="5">
    <location>
        <position position="48"/>
    </location>
</feature>
<organism evidence="7 8">
    <name type="scientific">Spirosoma agri</name>
    <dbReference type="NCBI Taxonomy" id="1987381"/>
    <lineage>
        <taxon>Bacteria</taxon>
        <taxon>Pseudomonadati</taxon>
        <taxon>Bacteroidota</taxon>
        <taxon>Cytophagia</taxon>
        <taxon>Cytophagales</taxon>
        <taxon>Cytophagaceae</taxon>
        <taxon>Spirosoma</taxon>
    </lineage>
</organism>
<gene>
    <name evidence="7" type="ORF">GK091_15105</name>
</gene>
<proteinExistence type="inferred from homology"/>
<dbReference type="Pfam" id="PF00291">
    <property type="entry name" value="PALP"/>
    <property type="match status" value="1"/>
</dbReference>
<sequence>MAELARQLAELAGNSPVQLLADPFPEPVAIRLFLKRDDLLHPQVSGNKWRKLTYNLLAAQQRGLKTLLTFGGAYSNHLYATAAAGQVFGFTTIGIVRGEELANRPRNPTLQFCEACGMQLHFVSRVEYRRKDEPPFIKALINRFGPCYVLPEGGTNELAVRGTAEIIPELRAQLGYMPDYVCCPVGTGGTVMGLIRSATPATTVLGFLALNAPTFQLPFVDPLPENFRLQTGYSFGGYAKTTPALLEFIRTFERKTGIRIEQVYTGKMLYGIYELARQGYFPAGATVVAVHTGGLQGRSSELD</sequence>
<dbReference type="PANTHER" id="PTHR43780:SF2">
    <property type="entry name" value="1-AMINOCYCLOPROPANE-1-CARBOXYLATE DEAMINASE-RELATED"/>
    <property type="match status" value="1"/>
</dbReference>
<evidence type="ECO:0000256" key="4">
    <source>
        <dbReference type="PIRSR" id="PIRSR006278-1"/>
    </source>
</evidence>
<dbReference type="EMBL" id="JAAGNZ010000001">
    <property type="protein sequence ID" value="NEU68219.1"/>
    <property type="molecule type" value="Genomic_DNA"/>
</dbReference>
<protein>
    <submittedName>
        <fullName evidence="7">1-aminocyclopropane-1-carboxylate deaminase/D-cysteine desulfhydrase</fullName>
    </submittedName>
</protein>
<evidence type="ECO:0000256" key="2">
    <source>
        <dbReference type="ARBA" id="ARBA00008639"/>
    </source>
</evidence>
<evidence type="ECO:0000259" key="6">
    <source>
        <dbReference type="Pfam" id="PF00291"/>
    </source>
</evidence>
<dbReference type="AlphaFoldDB" id="A0A6M0IIY7"/>
<comment type="caution">
    <text evidence="7">The sequence shown here is derived from an EMBL/GenBank/DDBJ whole genome shotgun (WGS) entry which is preliminary data.</text>
</comment>